<dbReference type="SMART" id="SM00335">
    <property type="entry name" value="ANX"/>
    <property type="match status" value="1"/>
</dbReference>
<dbReference type="Gene3D" id="1.10.220.10">
    <property type="entry name" value="Annexin"/>
    <property type="match status" value="3"/>
</dbReference>
<name>A0A9P1I894_9PELO</name>
<dbReference type="Proteomes" id="UP001152747">
    <property type="component" value="Unassembled WGS sequence"/>
</dbReference>
<evidence type="ECO:0008006" key="6">
    <source>
        <dbReference type="Google" id="ProtNLM"/>
    </source>
</evidence>
<evidence type="ECO:0000313" key="5">
    <source>
        <dbReference type="Proteomes" id="UP001152747"/>
    </source>
</evidence>
<evidence type="ECO:0000256" key="1">
    <source>
        <dbReference type="ARBA" id="ARBA00007831"/>
    </source>
</evidence>
<dbReference type="GO" id="GO:0005737">
    <property type="term" value="C:cytoplasm"/>
    <property type="evidence" value="ECO:0007669"/>
    <property type="project" value="TreeGrafter"/>
</dbReference>
<dbReference type="GO" id="GO:0005544">
    <property type="term" value="F:calcium-dependent phospholipid binding"/>
    <property type="evidence" value="ECO:0007669"/>
    <property type="project" value="InterPro"/>
</dbReference>
<dbReference type="InterPro" id="IPR018502">
    <property type="entry name" value="Annexin_repeat"/>
</dbReference>
<reference evidence="4" key="1">
    <citation type="submission" date="2022-11" db="EMBL/GenBank/DDBJ databases">
        <authorList>
            <person name="Kikuchi T."/>
        </authorList>
    </citation>
    <scope>NUCLEOTIDE SEQUENCE</scope>
    <source>
        <strain evidence="4">PS1010</strain>
    </source>
</reference>
<comment type="caution">
    <text evidence="4">The sequence shown here is derived from an EMBL/GenBank/DDBJ whole genome shotgun (WGS) entry which is preliminary data.</text>
</comment>
<comment type="similarity">
    <text evidence="1">Belongs to the annexin family.</text>
</comment>
<evidence type="ECO:0000256" key="3">
    <source>
        <dbReference type="ARBA" id="ARBA00023216"/>
    </source>
</evidence>
<dbReference type="InterPro" id="IPR001464">
    <property type="entry name" value="Annexin"/>
</dbReference>
<protein>
    <recommendedName>
        <fullName evidence="6">Annexin</fullName>
    </recommendedName>
</protein>
<dbReference type="GO" id="GO:0012506">
    <property type="term" value="C:vesicle membrane"/>
    <property type="evidence" value="ECO:0007669"/>
    <property type="project" value="TreeGrafter"/>
</dbReference>
<sequence length="333" mass="38832">MFPLFLFVIPSILGSEESDADSLKRAVLGLPFNESTLISVIYEKTYPERQKMVETFRNKYGEEIYKELWNKLYYAPRELTAGIKFNTTAFYDAKLLSFALTGIHFDEDVLIEIMVTRTTQEMREIKKAYRKLEKSDLCEDIESDVMGDLEGVLLALCAADKDEPNVIVDQNIAKQDIETLYYYGPDSHFRTDEDVYNQILFKRNDKQLRRMFAMFTDYQYYTKLLKIPIRKRTFEDLIEQEYSFATERALQRYIKTVKNRAGYFASMISDSLKDKYDGERRLIRIIFGRAGVDLPDIVGVFGGKKKLIREIRKTSFLSGFTKQALIAILKTNC</sequence>
<gene>
    <name evidence="4" type="ORF">CAMP_LOCUS2952</name>
</gene>
<dbReference type="GO" id="GO:0005886">
    <property type="term" value="C:plasma membrane"/>
    <property type="evidence" value="ECO:0007669"/>
    <property type="project" value="TreeGrafter"/>
</dbReference>
<organism evidence="4 5">
    <name type="scientific">Caenorhabditis angaria</name>
    <dbReference type="NCBI Taxonomy" id="860376"/>
    <lineage>
        <taxon>Eukaryota</taxon>
        <taxon>Metazoa</taxon>
        <taxon>Ecdysozoa</taxon>
        <taxon>Nematoda</taxon>
        <taxon>Chromadorea</taxon>
        <taxon>Rhabditida</taxon>
        <taxon>Rhabditina</taxon>
        <taxon>Rhabditomorpha</taxon>
        <taxon>Rhabditoidea</taxon>
        <taxon>Rhabditidae</taxon>
        <taxon>Peloderinae</taxon>
        <taxon>Caenorhabditis</taxon>
    </lineage>
</organism>
<evidence type="ECO:0000256" key="2">
    <source>
        <dbReference type="ARBA" id="ARBA00022737"/>
    </source>
</evidence>
<dbReference type="GO" id="GO:0001786">
    <property type="term" value="F:phosphatidylserine binding"/>
    <property type="evidence" value="ECO:0007669"/>
    <property type="project" value="TreeGrafter"/>
</dbReference>
<dbReference type="GO" id="GO:0005509">
    <property type="term" value="F:calcium ion binding"/>
    <property type="evidence" value="ECO:0007669"/>
    <property type="project" value="InterPro"/>
</dbReference>
<dbReference type="AlphaFoldDB" id="A0A9P1I894"/>
<keyword evidence="3" id="KW-0041">Annexin</keyword>
<keyword evidence="5" id="KW-1185">Reference proteome</keyword>
<dbReference type="Pfam" id="PF00191">
    <property type="entry name" value="Annexin"/>
    <property type="match status" value="2"/>
</dbReference>
<dbReference type="EMBL" id="CANHGI010000001">
    <property type="protein sequence ID" value="CAI5440315.1"/>
    <property type="molecule type" value="Genomic_DNA"/>
</dbReference>
<keyword evidence="2" id="KW-0677">Repeat</keyword>
<dbReference type="PRINTS" id="PR00196">
    <property type="entry name" value="ANNEXIN"/>
</dbReference>
<dbReference type="PANTHER" id="PTHR10502">
    <property type="entry name" value="ANNEXIN"/>
    <property type="match status" value="1"/>
</dbReference>
<dbReference type="OrthoDB" id="37886at2759"/>
<accession>A0A9P1I894</accession>
<dbReference type="InterPro" id="IPR037104">
    <property type="entry name" value="Annexin_sf"/>
</dbReference>
<proteinExistence type="inferred from homology"/>
<dbReference type="SUPFAM" id="SSF47874">
    <property type="entry name" value="Annexin"/>
    <property type="match status" value="1"/>
</dbReference>
<dbReference type="GO" id="GO:0005634">
    <property type="term" value="C:nucleus"/>
    <property type="evidence" value="ECO:0007669"/>
    <property type="project" value="TreeGrafter"/>
</dbReference>
<evidence type="ECO:0000313" key="4">
    <source>
        <dbReference type="EMBL" id="CAI5440315.1"/>
    </source>
</evidence>
<dbReference type="PROSITE" id="PS51897">
    <property type="entry name" value="ANNEXIN_2"/>
    <property type="match status" value="1"/>
</dbReference>
<dbReference type="PANTHER" id="PTHR10502:SF102">
    <property type="entry name" value="ANNEXIN B11"/>
    <property type="match status" value="1"/>
</dbReference>